<dbReference type="GO" id="GO:0015562">
    <property type="term" value="F:efflux transmembrane transporter activity"/>
    <property type="evidence" value="ECO:0007669"/>
    <property type="project" value="InterPro"/>
</dbReference>
<feature type="transmembrane region" description="Helical" evidence="9">
    <location>
        <begin position="340"/>
        <end position="359"/>
    </location>
</feature>
<feature type="transmembrane region" description="Helical" evidence="9">
    <location>
        <begin position="396"/>
        <end position="416"/>
    </location>
</feature>
<comment type="similarity">
    <text evidence="2 9">Belongs to the resistance-nodulation-cell division (RND) (TC 2.A.6) family.</text>
</comment>
<dbReference type="PANTHER" id="PTHR32063">
    <property type="match status" value="1"/>
</dbReference>
<evidence type="ECO:0000256" key="5">
    <source>
        <dbReference type="ARBA" id="ARBA00022519"/>
    </source>
</evidence>
<dbReference type="STRING" id="1172194.WQQ_04700"/>
<comment type="caution">
    <text evidence="10">The sequence shown here is derived from an EMBL/GenBank/DDBJ whole genome shotgun (WGS) entry which is preliminary data.</text>
</comment>
<feature type="transmembrane region" description="Helical" evidence="9">
    <location>
        <begin position="923"/>
        <end position="944"/>
    </location>
</feature>
<dbReference type="EMBL" id="AKGD01000001">
    <property type="protein sequence ID" value="EIT70333.1"/>
    <property type="molecule type" value="Genomic_DNA"/>
</dbReference>
<dbReference type="Proteomes" id="UP000003704">
    <property type="component" value="Unassembled WGS sequence"/>
</dbReference>
<keyword evidence="11" id="KW-1185">Reference proteome</keyword>
<name>I8T971_9GAMM</name>
<evidence type="ECO:0000256" key="2">
    <source>
        <dbReference type="ARBA" id="ARBA00010942"/>
    </source>
</evidence>
<dbReference type="GO" id="GO:0042910">
    <property type="term" value="F:xenobiotic transmembrane transporter activity"/>
    <property type="evidence" value="ECO:0007669"/>
    <property type="project" value="TreeGrafter"/>
</dbReference>
<keyword evidence="7 9" id="KW-1133">Transmembrane helix</keyword>
<dbReference type="AlphaFoldDB" id="I8T971"/>
<keyword evidence="3 9" id="KW-0813">Transport</keyword>
<dbReference type="FunFam" id="1.20.1640.10:FF:000001">
    <property type="entry name" value="Efflux pump membrane transporter"/>
    <property type="match status" value="1"/>
</dbReference>
<comment type="subcellular location">
    <subcellularLocation>
        <location evidence="1 9">Cell inner membrane</location>
        <topology evidence="1 9">Multi-pass membrane protein</topology>
    </subcellularLocation>
</comment>
<feature type="transmembrane region" description="Helical" evidence="9">
    <location>
        <begin position="437"/>
        <end position="458"/>
    </location>
</feature>
<gene>
    <name evidence="10" type="ORF">WQQ_04700</name>
</gene>
<evidence type="ECO:0000256" key="4">
    <source>
        <dbReference type="ARBA" id="ARBA00022475"/>
    </source>
</evidence>
<dbReference type="PRINTS" id="PR00702">
    <property type="entry name" value="ACRIFLAVINRP"/>
</dbReference>
<keyword evidence="8 9" id="KW-0472">Membrane</keyword>
<dbReference type="OrthoDB" id="9757904at2"/>
<evidence type="ECO:0000256" key="3">
    <source>
        <dbReference type="ARBA" id="ARBA00022448"/>
    </source>
</evidence>
<keyword evidence="4" id="KW-1003">Cell membrane</keyword>
<dbReference type="Gene3D" id="3.30.70.1440">
    <property type="entry name" value="Multidrug efflux transporter AcrB pore domain"/>
    <property type="match status" value="1"/>
</dbReference>
<evidence type="ECO:0000256" key="9">
    <source>
        <dbReference type="RuleBase" id="RU364070"/>
    </source>
</evidence>
<dbReference type="GO" id="GO:0009636">
    <property type="term" value="P:response to toxic substance"/>
    <property type="evidence" value="ECO:0007669"/>
    <property type="project" value="UniProtKB-ARBA"/>
</dbReference>
<feature type="transmembrane region" description="Helical" evidence="9">
    <location>
        <begin position="897"/>
        <end position="917"/>
    </location>
</feature>
<dbReference type="GO" id="GO:0005886">
    <property type="term" value="C:plasma membrane"/>
    <property type="evidence" value="ECO:0007669"/>
    <property type="project" value="UniProtKB-SubCell"/>
</dbReference>
<organism evidence="10 11">
    <name type="scientific">Hydrocarboniphaga effusa AP103</name>
    <dbReference type="NCBI Taxonomy" id="1172194"/>
    <lineage>
        <taxon>Bacteria</taxon>
        <taxon>Pseudomonadati</taxon>
        <taxon>Pseudomonadota</taxon>
        <taxon>Gammaproteobacteria</taxon>
        <taxon>Nevskiales</taxon>
        <taxon>Nevskiaceae</taxon>
        <taxon>Hydrocarboniphaga</taxon>
    </lineage>
</organism>
<comment type="caution">
    <text evidence="9">Lacks conserved residue(s) required for the propagation of feature annotation.</text>
</comment>
<evidence type="ECO:0000256" key="1">
    <source>
        <dbReference type="ARBA" id="ARBA00004429"/>
    </source>
</evidence>
<dbReference type="InterPro" id="IPR001036">
    <property type="entry name" value="Acrflvin-R"/>
</dbReference>
<feature type="transmembrane region" description="Helical" evidence="9">
    <location>
        <begin position="972"/>
        <end position="992"/>
    </location>
</feature>
<dbReference type="RefSeq" id="WP_007183429.1">
    <property type="nucleotide sequence ID" value="NZ_AKGD01000001.1"/>
</dbReference>
<feature type="transmembrane region" description="Helical" evidence="9">
    <location>
        <begin position="873"/>
        <end position="890"/>
    </location>
</feature>
<dbReference type="PATRIC" id="fig|1172194.4.peg.448"/>
<dbReference type="FunFam" id="3.30.2090.10:FF:000002">
    <property type="entry name" value="Efflux pump membrane transporter"/>
    <property type="match status" value="1"/>
</dbReference>
<keyword evidence="5 9" id="KW-0997">Cell inner membrane</keyword>
<evidence type="ECO:0000256" key="7">
    <source>
        <dbReference type="ARBA" id="ARBA00022989"/>
    </source>
</evidence>
<dbReference type="NCBIfam" id="TIGR00915">
    <property type="entry name" value="2A0602"/>
    <property type="match status" value="1"/>
</dbReference>
<dbReference type="InterPro" id="IPR027463">
    <property type="entry name" value="AcrB_DN_DC_subdom"/>
</dbReference>
<dbReference type="Gene3D" id="1.20.1640.10">
    <property type="entry name" value="Multidrug efflux transporter AcrB transmembrane domain"/>
    <property type="match status" value="2"/>
</dbReference>
<dbReference type="NCBIfam" id="NF000282">
    <property type="entry name" value="RND_permease_1"/>
    <property type="match status" value="1"/>
</dbReference>
<dbReference type="FunFam" id="3.30.70.1430:FF:000001">
    <property type="entry name" value="Efflux pump membrane transporter"/>
    <property type="match status" value="1"/>
</dbReference>
<dbReference type="SUPFAM" id="SSF82693">
    <property type="entry name" value="Multidrug efflux transporter AcrB pore domain, PN1, PN2, PC1 and PC2 subdomains"/>
    <property type="match status" value="3"/>
</dbReference>
<dbReference type="SUPFAM" id="SSF82866">
    <property type="entry name" value="Multidrug efflux transporter AcrB transmembrane domain"/>
    <property type="match status" value="2"/>
</dbReference>
<dbReference type="Gene3D" id="3.30.2090.10">
    <property type="entry name" value="Multidrug efflux transporter AcrB TolC docking domain, DN and DC subdomains"/>
    <property type="match status" value="2"/>
</dbReference>
<feature type="transmembrane region" description="Helical" evidence="9">
    <location>
        <begin position="366"/>
        <end position="390"/>
    </location>
</feature>
<evidence type="ECO:0000256" key="6">
    <source>
        <dbReference type="ARBA" id="ARBA00022692"/>
    </source>
</evidence>
<sequence>MASFFIDRPIFAWVLALVTMMAGGFAIYKMPVAQYPAIAPPAVSLTAQYPGASAETVQSTVVQVIEQQMSGLDGLMYFSSSSAKDGSATITLTFKQGTNPDIAQVQVQNKLSLATPLLPQEVQQQGIRVAKATRNFLVVVGLVSRDGSMTGRDIADFIVSRVQDPISRTPGVGDYQVFGSQYAMRIWLDAAKLNQYAMVPSDVAAAIRSQNVQLASGEIGGLPSVLEQQLNATVIGPTRLQTPEEFGAVLLRVNADGSQVRLRDVARVELDGESMALNAKYNGKPATGLAIRLASGANALDTVAAVRATMDRLKPLFPEGLEVIYPYDSTPFVKLSIEEVVQTLFEAVLLVFLVMYLFLQNFRATLIPTLAVPVVLLGTFAILMAAGFSINTLTMFGMVLAIGLLVDDAIVVVENVERVMHEEHLSAKEATKRSMRQITGALVGIAMVLSAVFLPMAFFGGSTGVIYRQFAITVASAMILSVITAIVFTPALCATLLKSSNGEHREKNRFFTWFNKWFDRGNNRYMNTVTSMVGRTGRFMLIYIVIVGGLVFLFTRINTSFLPDEDQGLMFALVVSPPGATLARTETSLTQVREYFLEHEADAVQGVFTVAGFSFAGRGQASGMAFVRLKDWSVRKGNSQSVAAIAARAMAHFSKAVPDAQAFAFVPPAINELGNATGFDFQLLDQANQGHEKLAQARIQLLQLAAQDPILMGVRPNNPNDEPQYKLEVDRERASALGLTIADINSTLSAGWGSSYVNDFIDRGRVKRVFMQGDAHTRMLPEDLGKWFVRNASGEMVPFSAFATGHWVYGPQQLDRYNGTPSVEFLGQAKPGYSTGDAMAAMEALMQKLPPGFGFEWTGLSYEERLSGSQAPALYAVSLIVVFLCLAALYESWSIPAAVMLVVPLGVLGAVVATLLRGLSNDVFFQVGLLTTVGLSAKNAILIVEFAKENFEKGEDLVKATVHAAHQRLRPILMTSLAFGLGVMPLALATGAGAGGRVAIGTGVLGGVVAGTVLAIFFVPVFFVGVMKLTRAKRPSEREHAGAGNTAGEH</sequence>
<protein>
    <recommendedName>
        <fullName evidence="9">Efflux pump membrane transporter</fullName>
    </recommendedName>
</protein>
<feature type="transmembrane region" description="Helical" evidence="9">
    <location>
        <begin position="470"/>
        <end position="497"/>
    </location>
</feature>
<feature type="transmembrane region" description="Helical" evidence="9">
    <location>
        <begin position="539"/>
        <end position="557"/>
    </location>
</feature>
<proteinExistence type="inferred from homology"/>
<accession>I8T971</accession>
<dbReference type="FunFam" id="3.30.70.1430:FF:000002">
    <property type="entry name" value="Efflux pump membrane transporter"/>
    <property type="match status" value="1"/>
</dbReference>
<reference evidence="10 11" key="1">
    <citation type="journal article" date="2012" name="J. Bacteriol.">
        <title>Genome Sequence of n-Alkane-Degrading Hydrocarboniphaga effusa Strain AP103T (ATCC BAA-332T).</title>
        <authorList>
            <person name="Chang H.K."/>
            <person name="Zylstra G.J."/>
            <person name="Chae J.C."/>
        </authorList>
    </citation>
    <scope>NUCLEOTIDE SEQUENCE [LARGE SCALE GENOMIC DNA]</scope>
    <source>
        <strain evidence="10 11">AP103</strain>
    </source>
</reference>
<dbReference type="FunFam" id="3.30.2090.10:FF:000001">
    <property type="entry name" value="Efflux pump membrane transporter"/>
    <property type="match status" value="1"/>
</dbReference>
<dbReference type="InterPro" id="IPR004764">
    <property type="entry name" value="MdtF-like"/>
</dbReference>
<evidence type="ECO:0000313" key="10">
    <source>
        <dbReference type="EMBL" id="EIT70333.1"/>
    </source>
</evidence>
<feature type="transmembrane region" description="Helical" evidence="9">
    <location>
        <begin position="998"/>
        <end position="1026"/>
    </location>
</feature>
<dbReference type="Gene3D" id="3.30.70.1320">
    <property type="entry name" value="Multidrug efflux transporter AcrB pore domain like"/>
    <property type="match status" value="1"/>
</dbReference>
<dbReference type="PANTHER" id="PTHR32063:SF13">
    <property type="entry name" value="MULTIDRUG EFFLUX PUMP SUBUNIT ACRB-RELATED"/>
    <property type="match status" value="1"/>
</dbReference>
<dbReference type="SUPFAM" id="SSF82714">
    <property type="entry name" value="Multidrug efflux transporter AcrB TolC docking domain, DN and DC subdomains"/>
    <property type="match status" value="2"/>
</dbReference>
<dbReference type="Gene3D" id="3.30.70.1430">
    <property type="entry name" value="Multidrug efflux transporter AcrB pore domain"/>
    <property type="match status" value="2"/>
</dbReference>
<evidence type="ECO:0000313" key="11">
    <source>
        <dbReference type="Proteomes" id="UP000003704"/>
    </source>
</evidence>
<evidence type="ECO:0000256" key="8">
    <source>
        <dbReference type="ARBA" id="ARBA00023136"/>
    </source>
</evidence>
<dbReference type="Pfam" id="PF00873">
    <property type="entry name" value="ACR_tran"/>
    <property type="match status" value="1"/>
</dbReference>
<keyword evidence="6 9" id="KW-0812">Transmembrane</keyword>